<dbReference type="OrthoDB" id="669330at2759"/>
<keyword evidence="3" id="KW-1185">Reference proteome</keyword>
<feature type="transmembrane region" description="Helical" evidence="1">
    <location>
        <begin position="59"/>
        <end position="76"/>
    </location>
</feature>
<sequence length="250" mass="27801">MPMLGGANVTPLIEADEDDQLYFTVFWCINYTVYINRGLELPRFKLLEDSLGFTCSNDIKIYIETAVVVVVSYVSLLGVNWSYIWLAVFPIIAIGFIIALRNELNRQSGSQQHDDRGGEEGGKEMKKAEGQEAFHLSDSFAISQFLLFFSFMLGALTRMMTRLSLTRAVPGVAPASVLLRKASLVVLLVTVHAGAAELLGENVILFILPELVPVLLWFSIHLYCCDGSIITVEKIRAHRNGSQLTMENPI</sequence>
<evidence type="ECO:0000256" key="1">
    <source>
        <dbReference type="SAM" id="Phobius"/>
    </source>
</evidence>
<keyword evidence="1" id="KW-1133">Transmembrane helix</keyword>
<proteinExistence type="predicted"/>
<feature type="transmembrane region" description="Helical" evidence="1">
    <location>
        <begin position="203"/>
        <end position="223"/>
    </location>
</feature>
<protein>
    <submittedName>
        <fullName evidence="2">Uncharacterized protein</fullName>
    </submittedName>
</protein>
<keyword evidence="1" id="KW-0812">Transmembrane</keyword>
<feature type="non-terminal residue" evidence="2">
    <location>
        <position position="1"/>
    </location>
</feature>
<comment type="caution">
    <text evidence="2">The sequence shown here is derived from an EMBL/GenBank/DDBJ whole genome shotgun (WGS) entry which is preliminary data.</text>
</comment>
<accession>A0A5J9UB87</accession>
<dbReference type="AlphaFoldDB" id="A0A5J9UB87"/>
<feature type="transmembrane region" description="Helical" evidence="1">
    <location>
        <begin position="168"/>
        <end position="191"/>
    </location>
</feature>
<dbReference type="EMBL" id="RWGY01000026">
    <property type="protein sequence ID" value="TVU20972.1"/>
    <property type="molecule type" value="Genomic_DNA"/>
</dbReference>
<evidence type="ECO:0000313" key="2">
    <source>
        <dbReference type="EMBL" id="TVU20972.1"/>
    </source>
</evidence>
<reference evidence="2 3" key="1">
    <citation type="journal article" date="2019" name="Sci. Rep.">
        <title>A high-quality genome of Eragrostis curvula grass provides insights into Poaceae evolution and supports new strategies to enhance forage quality.</title>
        <authorList>
            <person name="Carballo J."/>
            <person name="Santos B.A.C.M."/>
            <person name="Zappacosta D."/>
            <person name="Garbus I."/>
            <person name="Selva J.P."/>
            <person name="Gallo C.A."/>
            <person name="Diaz A."/>
            <person name="Albertini E."/>
            <person name="Caccamo M."/>
            <person name="Echenique V."/>
        </authorList>
    </citation>
    <scope>NUCLEOTIDE SEQUENCE [LARGE SCALE GENOMIC DNA]</scope>
    <source>
        <strain evidence="3">cv. Victoria</strain>
        <tissue evidence="2">Leaf</tissue>
    </source>
</reference>
<organism evidence="2 3">
    <name type="scientific">Eragrostis curvula</name>
    <name type="common">weeping love grass</name>
    <dbReference type="NCBI Taxonomy" id="38414"/>
    <lineage>
        <taxon>Eukaryota</taxon>
        <taxon>Viridiplantae</taxon>
        <taxon>Streptophyta</taxon>
        <taxon>Embryophyta</taxon>
        <taxon>Tracheophyta</taxon>
        <taxon>Spermatophyta</taxon>
        <taxon>Magnoliopsida</taxon>
        <taxon>Liliopsida</taxon>
        <taxon>Poales</taxon>
        <taxon>Poaceae</taxon>
        <taxon>PACMAD clade</taxon>
        <taxon>Chloridoideae</taxon>
        <taxon>Eragrostideae</taxon>
        <taxon>Eragrostidinae</taxon>
        <taxon>Eragrostis</taxon>
    </lineage>
</organism>
<feature type="transmembrane region" description="Helical" evidence="1">
    <location>
        <begin position="133"/>
        <end position="156"/>
    </location>
</feature>
<gene>
    <name evidence="2" type="ORF">EJB05_30579</name>
</gene>
<dbReference type="Proteomes" id="UP000324897">
    <property type="component" value="Unassembled WGS sequence"/>
</dbReference>
<evidence type="ECO:0000313" key="3">
    <source>
        <dbReference type="Proteomes" id="UP000324897"/>
    </source>
</evidence>
<name>A0A5J9UB87_9POAL</name>
<feature type="transmembrane region" description="Helical" evidence="1">
    <location>
        <begin position="82"/>
        <end position="100"/>
    </location>
</feature>
<dbReference type="Gramene" id="TVU20972">
    <property type="protein sequence ID" value="TVU20972"/>
    <property type="gene ID" value="EJB05_30579"/>
</dbReference>
<keyword evidence="1" id="KW-0472">Membrane</keyword>